<dbReference type="EMBL" id="SBIW01000002">
    <property type="protein sequence ID" value="RWY55390.1"/>
    <property type="molecule type" value="Genomic_DNA"/>
</dbReference>
<evidence type="ECO:0000313" key="1">
    <source>
        <dbReference type="EMBL" id="RWY55390.1"/>
    </source>
</evidence>
<dbReference type="Proteomes" id="UP000286701">
    <property type="component" value="Unassembled WGS sequence"/>
</dbReference>
<dbReference type="OrthoDB" id="9814572at2"/>
<dbReference type="AlphaFoldDB" id="A0A444MRX9"/>
<proteinExistence type="predicted"/>
<organism evidence="1 2">
    <name type="scientific">Mucilaginibacter gilvus</name>
    <dbReference type="NCBI Taxonomy" id="2305909"/>
    <lineage>
        <taxon>Bacteria</taxon>
        <taxon>Pseudomonadati</taxon>
        <taxon>Bacteroidota</taxon>
        <taxon>Sphingobacteriia</taxon>
        <taxon>Sphingobacteriales</taxon>
        <taxon>Sphingobacteriaceae</taxon>
        <taxon>Mucilaginibacter</taxon>
    </lineage>
</organism>
<keyword evidence="2" id="KW-1185">Reference proteome</keyword>
<accession>A0A444MRX9</accession>
<reference evidence="1 2" key="1">
    <citation type="submission" date="2019-01" db="EMBL/GenBank/DDBJ databases">
        <title>Mucilaginibacter antarcticum sp. nov., isolated from antarctic soil.</title>
        <authorList>
            <person name="Yan Y.-Q."/>
            <person name="Du Z.-J."/>
        </authorList>
    </citation>
    <scope>NUCLEOTIDE SEQUENCE [LARGE SCALE GENOMIC DNA]</scope>
    <source>
        <strain evidence="1 2">F01003</strain>
    </source>
</reference>
<evidence type="ECO:0000313" key="2">
    <source>
        <dbReference type="Proteomes" id="UP000286701"/>
    </source>
</evidence>
<sequence length="81" mass="8961">MANERITDFFIGKLLSDANISYVPNGSKIKEIQDALKTASKKGNNKIGFPEFTAKVNDFIIVIENKADEDKQVDIPGMLTT</sequence>
<comment type="caution">
    <text evidence="1">The sequence shown here is derived from an EMBL/GenBank/DDBJ whole genome shotgun (WGS) entry which is preliminary data.</text>
</comment>
<dbReference type="RefSeq" id="WP_128532074.1">
    <property type="nucleotide sequence ID" value="NZ_SBIW01000002.1"/>
</dbReference>
<gene>
    <name evidence="1" type="ORF">EPL05_03170</name>
</gene>
<protein>
    <submittedName>
        <fullName evidence="1">Uncharacterized protein</fullName>
    </submittedName>
</protein>
<name>A0A444MRX9_9SPHI</name>